<evidence type="ECO:0000256" key="7">
    <source>
        <dbReference type="ARBA" id="ARBA00023136"/>
    </source>
</evidence>
<evidence type="ECO:0000256" key="1">
    <source>
        <dbReference type="ARBA" id="ARBA00004389"/>
    </source>
</evidence>
<dbReference type="GO" id="GO:0043541">
    <property type="term" value="C:UDP-N-acetylglucosamine transferase complex"/>
    <property type="evidence" value="ECO:0007669"/>
    <property type="project" value="TreeGrafter"/>
</dbReference>
<evidence type="ECO:0000256" key="2">
    <source>
        <dbReference type="ARBA" id="ARBA00009731"/>
    </source>
</evidence>
<evidence type="ECO:0000256" key="5">
    <source>
        <dbReference type="ARBA" id="ARBA00022824"/>
    </source>
</evidence>
<dbReference type="Gene3D" id="3.40.50.2000">
    <property type="entry name" value="Glycogen Phosphorylase B"/>
    <property type="match status" value="1"/>
</dbReference>
<dbReference type="GO" id="GO:0006488">
    <property type="term" value="P:dolichol-linked oligosaccharide biosynthetic process"/>
    <property type="evidence" value="ECO:0007669"/>
    <property type="project" value="InterPro"/>
</dbReference>
<keyword evidence="4" id="KW-0812">Transmembrane</keyword>
<accession>A0AAD5QA72</accession>
<proteinExistence type="inferred from homology"/>
<comment type="similarity">
    <text evidence="2">Belongs to the ALG14 family.</text>
</comment>
<name>A0AAD5QA72_PYTIN</name>
<dbReference type="PANTHER" id="PTHR12154:SF4">
    <property type="entry name" value="UDP-N-ACETYLGLUCOSAMINE TRANSFERASE SUBUNIT ALG14 HOMOLOG"/>
    <property type="match status" value="1"/>
</dbReference>
<keyword evidence="9" id="KW-1185">Reference proteome</keyword>
<reference evidence="8" key="1">
    <citation type="submission" date="2021-12" db="EMBL/GenBank/DDBJ databases">
        <title>Prjna785345.</title>
        <authorList>
            <person name="Rujirawat T."/>
            <person name="Krajaejun T."/>
        </authorList>
    </citation>
    <scope>NUCLEOTIDE SEQUENCE</scope>
    <source>
        <strain evidence="8">Pi057C3</strain>
    </source>
</reference>
<dbReference type="GO" id="GO:0004577">
    <property type="term" value="F:N-acetylglucosaminyldiphosphodolichol N-acetylglucosaminyltransferase activity"/>
    <property type="evidence" value="ECO:0007669"/>
    <property type="project" value="TreeGrafter"/>
</dbReference>
<dbReference type="Proteomes" id="UP001209570">
    <property type="component" value="Unassembled WGS sequence"/>
</dbReference>
<dbReference type="Pfam" id="PF08660">
    <property type="entry name" value="Alg14"/>
    <property type="match status" value="1"/>
</dbReference>
<comment type="caution">
    <text evidence="8">The sequence shown here is derived from an EMBL/GenBank/DDBJ whole genome shotgun (WGS) entry which is preliminary data.</text>
</comment>
<protein>
    <recommendedName>
        <fullName evidence="3">UDP-N-acetylglucosamine transferase subunit ALG14</fullName>
    </recommendedName>
</protein>
<sequence>MMAMALVALGAILAAAALVLAWRIWSLVVPQRLKLSPAAYAALPRTAKQGAAAAAADEPARQVPTMVVLGSGGHTTEMLKLIKRIRREVYTPVTFVVAATDRTSREKTLIDWKPSDRDSFEIIPRSREVGQSWSSSVWTTLAAFRVCVTVVWRRRPELLLCNGPGTCIPICAAVLLLRVLGLERRRCRLVFCESLARVQSLSLSGRLLYYVADEFVIHWPQLKRRYPHATHLGVIC</sequence>
<keyword evidence="6" id="KW-1133">Transmembrane helix</keyword>
<gene>
    <name evidence="8" type="ORF">P43SY_006228</name>
</gene>
<dbReference type="EMBL" id="JAKCXM010000166">
    <property type="protein sequence ID" value="KAJ0399975.1"/>
    <property type="molecule type" value="Genomic_DNA"/>
</dbReference>
<evidence type="ECO:0000256" key="6">
    <source>
        <dbReference type="ARBA" id="ARBA00022989"/>
    </source>
</evidence>
<evidence type="ECO:0000256" key="4">
    <source>
        <dbReference type="ARBA" id="ARBA00022692"/>
    </source>
</evidence>
<evidence type="ECO:0000313" key="9">
    <source>
        <dbReference type="Proteomes" id="UP001209570"/>
    </source>
</evidence>
<evidence type="ECO:0000256" key="3">
    <source>
        <dbReference type="ARBA" id="ARBA00017467"/>
    </source>
</evidence>
<keyword evidence="5" id="KW-0256">Endoplasmic reticulum</keyword>
<comment type="subcellular location">
    <subcellularLocation>
        <location evidence="1">Endoplasmic reticulum membrane</location>
        <topology evidence="1">Single-pass membrane protein</topology>
    </subcellularLocation>
</comment>
<organism evidence="8 9">
    <name type="scientific">Pythium insidiosum</name>
    <name type="common">Pythiosis disease agent</name>
    <dbReference type="NCBI Taxonomy" id="114742"/>
    <lineage>
        <taxon>Eukaryota</taxon>
        <taxon>Sar</taxon>
        <taxon>Stramenopiles</taxon>
        <taxon>Oomycota</taxon>
        <taxon>Peronosporomycetes</taxon>
        <taxon>Pythiales</taxon>
        <taxon>Pythiaceae</taxon>
        <taxon>Pythium</taxon>
    </lineage>
</organism>
<evidence type="ECO:0000313" key="8">
    <source>
        <dbReference type="EMBL" id="KAJ0399975.1"/>
    </source>
</evidence>
<dbReference type="InterPro" id="IPR013969">
    <property type="entry name" value="Oligosacch_biosynth_Alg14"/>
</dbReference>
<dbReference type="AlphaFoldDB" id="A0AAD5QA72"/>
<keyword evidence="7" id="KW-0472">Membrane</keyword>
<dbReference type="PANTHER" id="PTHR12154">
    <property type="entry name" value="GLYCOSYL TRANSFERASE-RELATED"/>
    <property type="match status" value="1"/>
</dbReference>